<organism evidence="4 5">
    <name type="scientific">Diplocarpon coronariae</name>
    <dbReference type="NCBI Taxonomy" id="2795749"/>
    <lineage>
        <taxon>Eukaryota</taxon>
        <taxon>Fungi</taxon>
        <taxon>Dikarya</taxon>
        <taxon>Ascomycota</taxon>
        <taxon>Pezizomycotina</taxon>
        <taxon>Leotiomycetes</taxon>
        <taxon>Helotiales</taxon>
        <taxon>Drepanopezizaceae</taxon>
        <taxon>Diplocarpon</taxon>
    </lineage>
</organism>
<keyword evidence="2" id="KW-0472">Membrane</keyword>
<feature type="transmembrane region" description="Helical" evidence="2">
    <location>
        <begin position="129"/>
        <end position="148"/>
    </location>
</feature>
<dbReference type="AlphaFoldDB" id="A0A218YXS4"/>
<evidence type="ECO:0000313" key="5">
    <source>
        <dbReference type="Proteomes" id="UP000242519"/>
    </source>
</evidence>
<keyword evidence="2" id="KW-0812">Transmembrane</keyword>
<feature type="region of interest" description="Disordered" evidence="1">
    <location>
        <begin position="160"/>
        <end position="215"/>
    </location>
</feature>
<accession>A0A218YXS4</accession>
<gene>
    <name evidence="4" type="ORF">B2J93_3988</name>
</gene>
<feature type="compositionally biased region" description="Low complexity" evidence="1">
    <location>
        <begin position="248"/>
        <end position="258"/>
    </location>
</feature>
<keyword evidence="2" id="KW-1133">Transmembrane helix</keyword>
<comment type="caution">
    <text evidence="4">The sequence shown here is derived from an EMBL/GenBank/DDBJ whole genome shotgun (WGS) entry which is preliminary data.</text>
</comment>
<sequence>MIDQRGVKLIADLLSQVDGQHDRTKEPLDYHGRCANYKTPDLTEYLNTVQLFMCKQSYVDCVPAHPLDAPEQQKCGTDVRCGDQDPGDFKPPVTCPPPPSWSDVSASTTSAATVGVLSGSTLAVAERLWGLWIGLSRAILIPIMFLLYRWAQRRQVAKHQAEEKQPSLSPASDQVTTAAEMGGREVAEKAAVDGASEPQGEGTEKRGSRRVRSGAGSCKYNFSRETIPADVAVREACGSRVHHTPAAVASQASLHAASGKQKKPDETGGEREKGGTGLTARRGSSGHESRDAGPFPVPVPVPVRVRVWQLAGAVGRVEEEGKRG</sequence>
<dbReference type="EMBL" id="MZNU01000333">
    <property type="protein sequence ID" value="OWP00234.1"/>
    <property type="molecule type" value="Genomic_DNA"/>
</dbReference>
<feature type="domain" description="DUF7707" evidence="3">
    <location>
        <begin position="24"/>
        <end position="86"/>
    </location>
</feature>
<dbReference type="InterPro" id="IPR056124">
    <property type="entry name" value="DUF7707"/>
</dbReference>
<feature type="compositionally biased region" description="Basic and acidic residues" evidence="1">
    <location>
        <begin position="262"/>
        <end position="274"/>
    </location>
</feature>
<dbReference type="InParanoid" id="A0A218YXS4"/>
<feature type="region of interest" description="Disordered" evidence="1">
    <location>
        <begin position="248"/>
        <end position="299"/>
    </location>
</feature>
<keyword evidence="5" id="KW-1185">Reference proteome</keyword>
<evidence type="ECO:0000256" key="1">
    <source>
        <dbReference type="SAM" id="MobiDB-lite"/>
    </source>
</evidence>
<evidence type="ECO:0000313" key="4">
    <source>
        <dbReference type="EMBL" id="OWP00234.1"/>
    </source>
</evidence>
<proteinExistence type="predicted"/>
<name>A0A218YXS4_9HELO</name>
<feature type="compositionally biased region" description="Polar residues" evidence="1">
    <location>
        <begin position="166"/>
        <end position="177"/>
    </location>
</feature>
<protein>
    <recommendedName>
        <fullName evidence="3">DUF7707 domain-containing protein</fullName>
    </recommendedName>
</protein>
<feature type="compositionally biased region" description="Basic and acidic residues" evidence="1">
    <location>
        <begin position="182"/>
        <end position="191"/>
    </location>
</feature>
<evidence type="ECO:0000259" key="3">
    <source>
        <dbReference type="Pfam" id="PF24808"/>
    </source>
</evidence>
<dbReference type="Pfam" id="PF24808">
    <property type="entry name" value="DUF7707"/>
    <property type="match status" value="1"/>
</dbReference>
<reference evidence="4 5" key="1">
    <citation type="submission" date="2017-04" db="EMBL/GenBank/DDBJ databases">
        <title>Draft genome sequence of Marssonina coronaria NL1: causal agent of apple blotch.</title>
        <authorList>
            <person name="Cheng Q."/>
        </authorList>
    </citation>
    <scope>NUCLEOTIDE SEQUENCE [LARGE SCALE GENOMIC DNA]</scope>
    <source>
        <strain evidence="4 5">NL1</strain>
    </source>
</reference>
<evidence type="ECO:0000256" key="2">
    <source>
        <dbReference type="SAM" id="Phobius"/>
    </source>
</evidence>
<dbReference type="Proteomes" id="UP000242519">
    <property type="component" value="Unassembled WGS sequence"/>
</dbReference>